<evidence type="ECO:0000256" key="1">
    <source>
        <dbReference type="SAM" id="Phobius"/>
    </source>
</evidence>
<keyword evidence="1" id="KW-0812">Transmembrane</keyword>
<dbReference type="Proteomes" id="UP000237631">
    <property type="component" value="Unassembled WGS sequence"/>
</dbReference>
<dbReference type="OrthoDB" id="5213182at2759"/>
<keyword evidence="3" id="KW-1185">Reference proteome</keyword>
<dbReference type="EMBL" id="PNEN01000321">
    <property type="protein sequence ID" value="PPJ59980.1"/>
    <property type="molecule type" value="Genomic_DNA"/>
</dbReference>
<evidence type="ECO:0000313" key="2">
    <source>
        <dbReference type="EMBL" id="PPJ59980.1"/>
    </source>
</evidence>
<evidence type="ECO:0000313" key="3">
    <source>
        <dbReference type="Proteomes" id="UP000237631"/>
    </source>
</evidence>
<name>A0A2S6CJT4_9PEZI</name>
<organism evidence="2 3">
    <name type="scientific">Cercospora berteroae</name>
    <dbReference type="NCBI Taxonomy" id="357750"/>
    <lineage>
        <taxon>Eukaryota</taxon>
        <taxon>Fungi</taxon>
        <taxon>Dikarya</taxon>
        <taxon>Ascomycota</taxon>
        <taxon>Pezizomycotina</taxon>
        <taxon>Dothideomycetes</taxon>
        <taxon>Dothideomycetidae</taxon>
        <taxon>Mycosphaerellales</taxon>
        <taxon>Mycosphaerellaceae</taxon>
        <taxon>Cercospora</taxon>
    </lineage>
</organism>
<keyword evidence="1" id="KW-0472">Membrane</keyword>
<reference evidence="3" key="1">
    <citation type="journal article" date="2017" name="bioRxiv">
        <title>Conservation of a gene cluster reveals novel cercosporin biosynthetic mechanisms and extends production to the genus Colletotrichum.</title>
        <authorList>
            <person name="de Jonge R."/>
            <person name="Ebert M.K."/>
            <person name="Huitt-Roehl C.R."/>
            <person name="Pal P."/>
            <person name="Suttle J.C."/>
            <person name="Spanner R.E."/>
            <person name="Neubauer J.D."/>
            <person name="Jurick W.M.II."/>
            <person name="Stott K.A."/>
            <person name="Secor G.A."/>
            <person name="Thomma B.P.H.J."/>
            <person name="Van de Peer Y."/>
            <person name="Townsend C.A."/>
            <person name="Bolton M.D."/>
        </authorList>
    </citation>
    <scope>NUCLEOTIDE SEQUENCE [LARGE SCALE GENOMIC DNA]</scope>
    <source>
        <strain evidence="3">CBS538.71</strain>
    </source>
</reference>
<dbReference type="AlphaFoldDB" id="A0A2S6CJT4"/>
<proteinExistence type="predicted"/>
<gene>
    <name evidence="2" type="ORF">CBER1_10147</name>
</gene>
<accession>A0A2S6CJT4</accession>
<protein>
    <submittedName>
        <fullName evidence="2">Uncharacterized protein</fullName>
    </submittedName>
</protein>
<sequence>MSTLNFTCTQGSPSPPIVLNNTSGRICGLASPSNNSRLASCCNNNPIQQYLCTEYCSTNLVSQQFIDCLVEDSDVDTVRASQPFCQEGIMGNITERLSDGDSSSGSPKRISPVSLRVLFLVAIFSMIFTVNGTIVPSLSSGDLIKRQGTSTGCTINVMNNFTTTSDSSKAVSPRTSCGTDTLCTFGFPIDTGILDNNRTINGSSAAEPEFDQFFLDLQNLTSRFFPALSSAELNYDVIVRGGASFNVAFTARRWCANLMTDCEGIGGEGDGMKAVEACGPTFVSDYAENAGDMNIEDMVIQGVLSTVITD</sequence>
<feature type="transmembrane region" description="Helical" evidence="1">
    <location>
        <begin position="117"/>
        <end position="138"/>
    </location>
</feature>
<comment type="caution">
    <text evidence="2">The sequence shown here is derived from an EMBL/GenBank/DDBJ whole genome shotgun (WGS) entry which is preliminary data.</text>
</comment>
<keyword evidence="1" id="KW-1133">Transmembrane helix</keyword>